<sequence>MRPKALPPVPLLTAILLMLVPMAGVLAWAVHAGALHGGLALVAGAAALAGAVLVLRTYRGNADAMTDYAARLAETDEPLPPAGTPPALQALAATIGRLHRVGLRRAESVRMQLDADEAVIDALPAPLLLMDAERQVVRANRTARELFGDKVVDRDLASCLRTPAVLEAVDSVLRGGASRIIEFTLPVPVERSFEAQVKPFQQLVPEPDPSLLDGDIEEEPAPRPPTVARMAILTLHDVTAARRSEQMRADFIANASHELRTPLSSLLGFIETLRGPARDDPEAQDRFLAIMHDQASRMTRLVNDLLSLSRIELDEHMPPNGRVDVVEELENVIAALQLKAAERRIRLRLEAPEELPPVVGDEDQLTQVFQNLVSNAIKYTREDTDVTVTVALVDGAAVGFTGLPASGGAAKDKRALRSGTAMVSVSVRDHGDGIARTHLPRLTERFYRVDAARSRAMGGTGLGLAIVKHILNRHRGRLTIESEVGVGSAFTVYLPAVGEAASSSLLSPSPPRGEGRGEGEARQDFRGRAAALPPHPNPLPGGERGLGGV</sequence>
<dbReference type="AlphaFoldDB" id="A0A1X7G3H2"/>
<protein>
    <recommendedName>
        <fullName evidence="3">histidine kinase</fullName>
        <ecNumber evidence="3">2.7.13.3</ecNumber>
    </recommendedName>
</protein>
<evidence type="ECO:0000256" key="8">
    <source>
        <dbReference type="ARBA" id="ARBA00022777"/>
    </source>
</evidence>
<evidence type="ECO:0000256" key="13">
    <source>
        <dbReference type="SAM" id="Phobius"/>
    </source>
</evidence>
<feature type="region of interest" description="Disordered" evidence="12">
    <location>
        <begin position="502"/>
        <end position="549"/>
    </location>
</feature>
<dbReference type="PRINTS" id="PR00344">
    <property type="entry name" value="BCTRLSENSOR"/>
</dbReference>
<evidence type="ECO:0000259" key="14">
    <source>
        <dbReference type="PROSITE" id="PS50109"/>
    </source>
</evidence>
<keyword evidence="11 13" id="KW-0472">Membrane</keyword>
<feature type="compositionally biased region" description="Basic and acidic residues" evidence="12">
    <location>
        <begin position="513"/>
        <end position="527"/>
    </location>
</feature>
<dbReference type="STRING" id="286727.SAMN02982917_3146"/>
<dbReference type="InterPro" id="IPR035965">
    <property type="entry name" value="PAS-like_dom_sf"/>
</dbReference>
<evidence type="ECO:0000256" key="4">
    <source>
        <dbReference type="ARBA" id="ARBA00022475"/>
    </source>
</evidence>
<dbReference type="SUPFAM" id="SSF47384">
    <property type="entry name" value="Homodimeric domain of signal transducing histidine kinase"/>
    <property type="match status" value="1"/>
</dbReference>
<keyword evidence="9" id="KW-0067">ATP-binding</keyword>
<dbReference type="PANTHER" id="PTHR43047:SF72">
    <property type="entry name" value="OSMOSENSING HISTIDINE PROTEIN KINASE SLN1"/>
    <property type="match status" value="1"/>
</dbReference>
<evidence type="ECO:0000256" key="11">
    <source>
        <dbReference type="ARBA" id="ARBA00023136"/>
    </source>
</evidence>
<keyword evidence="8 15" id="KW-0418">Kinase</keyword>
<dbReference type="PROSITE" id="PS50109">
    <property type="entry name" value="HIS_KIN"/>
    <property type="match status" value="1"/>
</dbReference>
<dbReference type="FunFam" id="3.30.565.10:FF:000006">
    <property type="entry name" value="Sensor histidine kinase WalK"/>
    <property type="match status" value="1"/>
</dbReference>
<dbReference type="InterPro" id="IPR003661">
    <property type="entry name" value="HisK_dim/P_dom"/>
</dbReference>
<dbReference type="EMBL" id="FXAK01000007">
    <property type="protein sequence ID" value="SMF62777.1"/>
    <property type="molecule type" value="Genomic_DNA"/>
</dbReference>
<dbReference type="SUPFAM" id="SSF55785">
    <property type="entry name" value="PYP-like sensor domain (PAS domain)"/>
    <property type="match status" value="1"/>
</dbReference>
<evidence type="ECO:0000256" key="5">
    <source>
        <dbReference type="ARBA" id="ARBA00022553"/>
    </source>
</evidence>
<keyword evidence="5" id="KW-0597">Phosphoprotein</keyword>
<feature type="domain" description="Histidine kinase" evidence="14">
    <location>
        <begin position="254"/>
        <end position="498"/>
    </location>
</feature>
<dbReference type="SMART" id="SM00387">
    <property type="entry name" value="HATPase_c"/>
    <property type="match status" value="1"/>
</dbReference>
<dbReference type="Gene3D" id="3.30.450.20">
    <property type="entry name" value="PAS domain"/>
    <property type="match status" value="1"/>
</dbReference>
<dbReference type="SUPFAM" id="SSF55874">
    <property type="entry name" value="ATPase domain of HSP90 chaperone/DNA topoisomerase II/histidine kinase"/>
    <property type="match status" value="1"/>
</dbReference>
<name>A0A1X7G3H2_9PROT</name>
<dbReference type="OrthoDB" id="9813151at2"/>
<evidence type="ECO:0000256" key="9">
    <source>
        <dbReference type="ARBA" id="ARBA00022840"/>
    </source>
</evidence>
<dbReference type="PANTHER" id="PTHR43047">
    <property type="entry name" value="TWO-COMPONENT HISTIDINE PROTEIN KINASE"/>
    <property type="match status" value="1"/>
</dbReference>
<keyword evidence="10" id="KW-0902">Two-component regulatory system</keyword>
<evidence type="ECO:0000313" key="15">
    <source>
        <dbReference type="EMBL" id="SMF62777.1"/>
    </source>
</evidence>
<dbReference type="Pfam" id="PF13188">
    <property type="entry name" value="PAS_8"/>
    <property type="match status" value="1"/>
</dbReference>
<dbReference type="GO" id="GO:0005524">
    <property type="term" value="F:ATP binding"/>
    <property type="evidence" value="ECO:0007669"/>
    <property type="project" value="UniProtKB-KW"/>
</dbReference>
<evidence type="ECO:0000256" key="10">
    <source>
        <dbReference type="ARBA" id="ARBA00023012"/>
    </source>
</evidence>
<gene>
    <name evidence="15" type="ORF">SAMN02982917_3146</name>
</gene>
<evidence type="ECO:0000256" key="6">
    <source>
        <dbReference type="ARBA" id="ARBA00022679"/>
    </source>
</evidence>
<evidence type="ECO:0000256" key="7">
    <source>
        <dbReference type="ARBA" id="ARBA00022741"/>
    </source>
</evidence>
<dbReference type="Gene3D" id="3.30.565.10">
    <property type="entry name" value="Histidine kinase-like ATPase, C-terminal domain"/>
    <property type="match status" value="1"/>
</dbReference>
<dbReference type="Gene3D" id="1.10.287.130">
    <property type="match status" value="1"/>
</dbReference>
<comment type="catalytic activity">
    <reaction evidence="1">
        <text>ATP + protein L-histidine = ADP + protein N-phospho-L-histidine.</text>
        <dbReference type="EC" id="2.7.13.3"/>
    </reaction>
</comment>
<dbReference type="InterPro" id="IPR003594">
    <property type="entry name" value="HATPase_dom"/>
</dbReference>
<organism evidence="15 16">
    <name type="scientific">Azospirillum oryzae</name>
    <dbReference type="NCBI Taxonomy" id="286727"/>
    <lineage>
        <taxon>Bacteria</taxon>
        <taxon>Pseudomonadati</taxon>
        <taxon>Pseudomonadota</taxon>
        <taxon>Alphaproteobacteria</taxon>
        <taxon>Rhodospirillales</taxon>
        <taxon>Azospirillaceae</taxon>
        <taxon>Azospirillum</taxon>
    </lineage>
</organism>
<comment type="subcellular location">
    <subcellularLocation>
        <location evidence="2">Cell membrane</location>
    </subcellularLocation>
</comment>
<evidence type="ECO:0000256" key="2">
    <source>
        <dbReference type="ARBA" id="ARBA00004236"/>
    </source>
</evidence>
<dbReference type="Proteomes" id="UP000192936">
    <property type="component" value="Unassembled WGS sequence"/>
</dbReference>
<dbReference type="Pfam" id="PF00512">
    <property type="entry name" value="HisKA"/>
    <property type="match status" value="1"/>
</dbReference>
<evidence type="ECO:0000256" key="1">
    <source>
        <dbReference type="ARBA" id="ARBA00000085"/>
    </source>
</evidence>
<dbReference type="InterPro" id="IPR036097">
    <property type="entry name" value="HisK_dim/P_sf"/>
</dbReference>
<dbReference type="RefSeq" id="WP_085086961.1">
    <property type="nucleotide sequence ID" value="NZ_FXAK01000007.1"/>
</dbReference>
<keyword evidence="13" id="KW-1133">Transmembrane helix</keyword>
<dbReference type="CDD" id="cd00082">
    <property type="entry name" value="HisKA"/>
    <property type="match status" value="1"/>
</dbReference>
<keyword evidence="7" id="KW-0547">Nucleotide-binding</keyword>
<dbReference type="InterPro" id="IPR005467">
    <property type="entry name" value="His_kinase_dom"/>
</dbReference>
<keyword evidence="4" id="KW-1003">Cell membrane</keyword>
<dbReference type="InterPro" id="IPR004358">
    <property type="entry name" value="Sig_transdc_His_kin-like_C"/>
</dbReference>
<keyword evidence="13" id="KW-0812">Transmembrane</keyword>
<dbReference type="InterPro" id="IPR000014">
    <property type="entry name" value="PAS"/>
</dbReference>
<evidence type="ECO:0000313" key="16">
    <source>
        <dbReference type="Proteomes" id="UP000192936"/>
    </source>
</evidence>
<evidence type="ECO:0000256" key="12">
    <source>
        <dbReference type="SAM" id="MobiDB-lite"/>
    </source>
</evidence>
<evidence type="ECO:0000256" key="3">
    <source>
        <dbReference type="ARBA" id="ARBA00012438"/>
    </source>
</evidence>
<keyword evidence="6" id="KW-0808">Transferase</keyword>
<proteinExistence type="predicted"/>
<dbReference type="SMART" id="SM00388">
    <property type="entry name" value="HisKA"/>
    <property type="match status" value="1"/>
</dbReference>
<dbReference type="Pfam" id="PF02518">
    <property type="entry name" value="HATPase_c"/>
    <property type="match status" value="1"/>
</dbReference>
<dbReference type="GO" id="GO:0009927">
    <property type="term" value="F:histidine phosphotransfer kinase activity"/>
    <property type="evidence" value="ECO:0007669"/>
    <property type="project" value="TreeGrafter"/>
</dbReference>
<dbReference type="GO" id="GO:0000155">
    <property type="term" value="F:phosphorelay sensor kinase activity"/>
    <property type="evidence" value="ECO:0007669"/>
    <property type="project" value="InterPro"/>
</dbReference>
<reference evidence="15 16" key="1">
    <citation type="submission" date="2017-04" db="EMBL/GenBank/DDBJ databases">
        <authorList>
            <person name="Afonso C.L."/>
            <person name="Miller P.J."/>
            <person name="Scott M.A."/>
            <person name="Spackman E."/>
            <person name="Goraichik I."/>
            <person name="Dimitrov K.M."/>
            <person name="Suarez D.L."/>
            <person name="Swayne D.E."/>
        </authorList>
    </citation>
    <scope>NUCLEOTIDE SEQUENCE [LARGE SCALE GENOMIC DNA]</scope>
    <source>
        <strain evidence="15 16">A2P</strain>
    </source>
</reference>
<feature type="transmembrane region" description="Helical" evidence="13">
    <location>
        <begin position="37"/>
        <end position="55"/>
    </location>
</feature>
<accession>A0A1X7G3H2</accession>
<dbReference type="GO" id="GO:0005886">
    <property type="term" value="C:plasma membrane"/>
    <property type="evidence" value="ECO:0007669"/>
    <property type="project" value="UniProtKB-SubCell"/>
</dbReference>
<dbReference type="FunFam" id="1.10.287.130:FF:000008">
    <property type="entry name" value="Two-component sensor histidine kinase"/>
    <property type="match status" value="1"/>
</dbReference>
<dbReference type="InterPro" id="IPR036890">
    <property type="entry name" value="HATPase_C_sf"/>
</dbReference>
<dbReference type="EC" id="2.7.13.3" evidence="3"/>